<dbReference type="InterPro" id="IPR011050">
    <property type="entry name" value="Pectin_lyase_fold/virulence"/>
</dbReference>
<dbReference type="GO" id="GO:0019867">
    <property type="term" value="C:outer membrane"/>
    <property type="evidence" value="ECO:0007669"/>
    <property type="project" value="InterPro"/>
</dbReference>
<dbReference type="Gene3D" id="2.160.20.20">
    <property type="match status" value="1"/>
</dbReference>
<dbReference type="CDD" id="cd01344">
    <property type="entry name" value="PL2_Passenger_AT"/>
    <property type="match status" value="1"/>
</dbReference>
<dbReference type="NCBIfam" id="TIGR04393">
    <property type="entry name" value="rpt_T5SS_PEPC"/>
    <property type="match status" value="4"/>
</dbReference>
<dbReference type="PROSITE" id="PS51208">
    <property type="entry name" value="AUTOTRANSPORTER"/>
    <property type="match status" value="1"/>
</dbReference>
<dbReference type="PANTHER" id="PTHR12338">
    <property type="entry name" value="AUTOTRANSPORTER"/>
    <property type="match status" value="1"/>
</dbReference>
<dbReference type="SUPFAM" id="SSF51126">
    <property type="entry name" value="Pectin lyase-like"/>
    <property type="match status" value="1"/>
</dbReference>
<dbReference type="Pfam" id="PF03797">
    <property type="entry name" value="Autotransporter"/>
    <property type="match status" value="1"/>
</dbReference>
<dbReference type="InterPro" id="IPR005546">
    <property type="entry name" value="Autotransporte_beta"/>
</dbReference>
<dbReference type="EMBL" id="CP029822">
    <property type="protein sequence ID" value="AZS50072.1"/>
    <property type="molecule type" value="Genomic_DNA"/>
</dbReference>
<keyword evidence="3" id="KW-1185">Reference proteome</keyword>
<protein>
    <submittedName>
        <fullName evidence="2">Autotransporter outer membrane beta-barrel domain-containing protein</fullName>
    </submittedName>
</protein>
<dbReference type="InterPro" id="IPR012332">
    <property type="entry name" value="Autotransporter_pectin_lyase_C"/>
</dbReference>
<dbReference type="KEGG" id="emo:DM558_04445"/>
<dbReference type="InterPro" id="IPR030895">
    <property type="entry name" value="T5SS_PEPC_rpt"/>
</dbReference>
<dbReference type="SUPFAM" id="SSF103515">
    <property type="entry name" value="Autotransporter"/>
    <property type="match status" value="1"/>
</dbReference>
<gene>
    <name evidence="2" type="ORF">DM558_04445</name>
</gene>
<organism evidence="2 3">
    <name type="scientific">Entomomonas moraniae</name>
    <dbReference type="NCBI Taxonomy" id="2213226"/>
    <lineage>
        <taxon>Bacteria</taxon>
        <taxon>Pseudomonadati</taxon>
        <taxon>Pseudomonadota</taxon>
        <taxon>Gammaproteobacteria</taxon>
        <taxon>Pseudomonadales</taxon>
        <taxon>Pseudomonadaceae</taxon>
        <taxon>Entomomonas</taxon>
    </lineage>
</organism>
<dbReference type="Proteomes" id="UP000273143">
    <property type="component" value="Chromosome"/>
</dbReference>
<evidence type="ECO:0000313" key="3">
    <source>
        <dbReference type="Proteomes" id="UP000273143"/>
    </source>
</evidence>
<dbReference type="NCBIfam" id="TIGR01414">
    <property type="entry name" value="autotrans_barl"/>
    <property type="match status" value="1"/>
</dbReference>
<dbReference type="InterPro" id="IPR043990">
    <property type="entry name" value="AC_1"/>
</dbReference>
<dbReference type="Pfam" id="PF18883">
    <property type="entry name" value="AC_1"/>
    <property type="match status" value="1"/>
</dbReference>
<dbReference type="AlphaFoldDB" id="A0A3Q9JI27"/>
<evidence type="ECO:0000313" key="2">
    <source>
        <dbReference type="EMBL" id="AZS50072.1"/>
    </source>
</evidence>
<sequence length="977" mass="103657">MENEFLRFMIQKRIPYAVIKFTLISSLFGVQLIYQNGIAATITWNHSKSSDWSDSSNWVGGVVPGISDKVIINQNEQQAPMINNGSFSINSLALGETIGASSDSGSLVIQEGAKLNTDYTYIGSSQGLSGSVTVTGSGSTLNASQSMYLGYNGSGSLTIEDGGAVNLLNSTLYMGAFNRGETDTLVVSGEGSNLNITGSGWLLLAYGNNATSHDSTSIVTIEKGAKVNADGVDVGYGGYGILTISDGGMLSTQHGLVAPYEGARGDILITDKNSQWVIDDELTVAYSGVGNVVVSNGGLLENKGYASIASGSASNATVRVTGTDSRWLSGLLYLGYGGDGNLIVDNGGYVSSADGYIGVAATSTSAAVVTGKHSIWENSGELAVGYQGNGSLTIAELGTVSADGITLAYDAGSKGVLNIGAAVGYAPVLPGSLNTQNITFGNGEGTIVFNHTDNSGHYVFSPKIQGPNGSLEILAGTTTLTGSNDFAGNAHIAQSASLMAGATNTLSANANYTIDQGGLLLLKGYDQTIKSLSNAGFVDLTGASPGTILTIAGDYKGENGSLIFGSQLAGDSSPTDQLVIEGNATGSTYVAVKNLGGTGAQTVEGIKIIDVQGISDNNAFIQRGRIVAGAYEYSLKKGSATNQDQQSWYLTSPGHDNTPVLRPEGIGYLTNLTLANTLFNLRLHDRQGEREYIDPITGKKKSTSLWLRHSYTRNNFNDASGQLSSRTNRNVFQLGGDILQTSFSGKDRFHLGVMVGYGYVEGHSKSKITGYKADTDLKGYNTGLYSIWYENSEDMSGLYIDSWLMWSHFTAKVKGKGLAQEKYNLQGVSGSLELGYTFELAQLNKDYSLWLQPQAQAIWEGVKADNHTESNGTRITNNHGNVQTRAGGRLRLIPETSAKWFVSPYLETNWIHNSKDYAVSMNKVRTKQESTKNIGEVKVGISGNISPNTQLWMSVGQQFSKDAYRDTTTNLGIKYRF</sequence>
<name>A0A3Q9JI27_9GAMM</name>
<feature type="domain" description="Autotransporter" evidence="1">
    <location>
        <begin position="698"/>
        <end position="977"/>
    </location>
</feature>
<dbReference type="PANTHER" id="PTHR12338:SF5">
    <property type="entry name" value="ANTIGEN 43-RELATED"/>
    <property type="match status" value="1"/>
</dbReference>
<accession>A0A3Q9JI27</accession>
<dbReference type="InterPro" id="IPR006315">
    <property type="entry name" value="OM_autotransptr_brl_dom"/>
</dbReference>
<dbReference type="InterPro" id="IPR050909">
    <property type="entry name" value="Bact_Autotransporter_VF"/>
</dbReference>
<dbReference type="InterPro" id="IPR036709">
    <property type="entry name" value="Autotransporte_beta_dom_sf"/>
</dbReference>
<dbReference type="Gene3D" id="2.40.128.130">
    <property type="entry name" value="Autotransporter beta-domain"/>
    <property type="match status" value="1"/>
</dbReference>
<evidence type="ECO:0000259" key="1">
    <source>
        <dbReference type="PROSITE" id="PS51208"/>
    </source>
</evidence>
<dbReference type="SMART" id="SM00869">
    <property type="entry name" value="Autotransporter"/>
    <property type="match status" value="1"/>
</dbReference>
<reference evidence="3" key="1">
    <citation type="submission" date="2018-06" db="EMBL/GenBank/DDBJ databases">
        <title>Complete genome of Pseudomonas insecticola strain QZS01.</title>
        <authorList>
            <person name="Wang J."/>
            <person name="Su Q."/>
        </authorList>
    </citation>
    <scope>NUCLEOTIDE SEQUENCE [LARGE SCALE GENOMIC DNA]</scope>
    <source>
        <strain evidence="3">QZS01</strain>
    </source>
</reference>
<proteinExistence type="predicted"/>